<proteinExistence type="predicted"/>
<organism evidence="2 3">
    <name type="scientific">Nocardia terrae</name>
    <dbReference type="NCBI Taxonomy" id="2675851"/>
    <lineage>
        <taxon>Bacteria</taxon>
        <taxon>Bacillati</taxon>
        <taxon>Actinomycetota</taxon>
        <taxon>Actinomycetes</taxon>
        <taxon>Mycobacteriales</taxon>
        <taxon>Nocardiaceae</taxon>
        <taxon>Nocardia</taxon>
    </lineage>
</organism>
<dbReference type="InterPro" id="IPR036390">
    <property type="entry name" value="WH_DNA-bd_sf"/>
</dbReference>
<dbReference type="Proteomes" id="UP000466794">
    <property type="component" value="Unassembled WGS sequence"/>
</dbReference>
<feature type="domain" description="Transcription regulator PadR N-terminal" evidence="1">
    <location>
        <begin position="6"/>
        <end position="79"/>
    </location>
</feature>
<dbReference type="AlphaFoldDB" id="A0A7K1USC5"/>
<accession>A0A7K1USC5</accession>
<protein>
    <recommendedName>
        <fullName evidence="1">Transcription regulator PadR N-terminal domain-containing protein</fullName>
    </recommendedName>
</protein>
<gene>
    <name evidence="2" type="ORF">GPX89_08310</name>
</gene>
<keyword evidence="3" id="KW-1185">Reference proteome</keyword>
<dbReference type="InterPro" id="IPR005149">
    <property type="entry name" value="Tscrpt_reg_PadR_N"/>
</dbReference>
<comment type="caution">
    <text evidence="2">The sequence shown here is derived from an EMBL/GenBank/DDBJ whole genome shotgun (WGS) entry which is preliminary data.</text>
</comment>
<evidence type="ECO:0000313" key="2">
    <source>
        <dbReference type="EMBL" id="MVU77247.1"/>
    </source>
</evidence>
<dbReference type="PANTHER" id="PTHR43252:SF2">
    <property type="entry name" value="TRANSCRIPTION REGULATOR, PADR-LIKE FAMILY"/>
    <property type="match status" value="1"/>
</dbReference>
<dbReference type="SUPFAM" id="SSF46785">
    <property type="entry name" value="Winged helix' DNA-binding domain"/>
    <property type="match status" value="1"/>
</dbReference>
<reference evidence="2 3" key="1">
    <citation type="submission" date="2019-12" db="EMBL/GenBank/DDBJ databases">
        <title>Nocardia sp. nov. ET3-3 isolated from soil.</title>
        <authorList>
            <person name="Kanchanasin P."/>
            <person name="Tanasupawat S."/>
            <person name="Yuki M."/>
            <person name="Kudo T."/>
        </authorList>
    </citation>
    <scope>NUCLEOTIDE SEQUENCE [LARGE SCALE GENOMIC DNA]</scope>
    <source>
        <strain evidence="2 3">ET3-3</strain>
    </source>
</reference>
<name>A0A7K1USC5_9NOCA</name>
<dbReference type="Gene3D" id="1.10.10.10">
    <property type="entry name" value="Winged helix-like DNA-binding domain superfamily/Winged helix DNA-binding domain"/>
    <property type="match status" value="1"/>
</dbReference>
<dbReference type="InterPro" id="IPR036388">
    <property type="entry name" value="WH-like_DNA-bd_sf"/>
</dbReference>
<dbReference type="Pfam" id="PF03551">
    <property type="entry name" value="PadR"/>
    <property type="match status" value="1"/>
</dbReference>
<dbReference type="RefSeq" id="WP_157386618.1">
    <property type="nucleotide sequence ID" value="NZ_WRPP01000001.1"/>
</dbReference>
<evidence type="ECO:0000259" key="1">
    <source>
        <dbReference type="Pfam" id="PF03551"/>
    </source>
</evidence>
<dbReference type="EMBL" id="WRPP01000001">
    <property type="protein sequence ID" value="MVU77247.1"/>
    <property type="molecule type" value="Genomic_DNA"/>
</dbReference>
<sequence length="190" mass="21520">MLEQVVLGMLALRPFSGYDLGKWMQGPGQFIGYRAHLPQIYKVLAKLTDRGWVEYEVDRREGKPDAKVYQLTEAGRQALIDWAHTPYEPSPRPKDPDFTLRFLIAGQLDRELALSILRTELAYRLEQRRNPTRLEEITASIDPIPGIDPAWAARILALSHGRGRDAGSQHIAWLETTIAELETENPHGAP</sequence>
<evidence type="ECO:0000313" key="3">
    <source>
        <dbReference type="Proteomes" id="UP000466794"/>
    </source>
</evidence>
<dbReference type="PANTHER" id="PTHR43252">
    <property type="entry name" value="TRANSCRIPTIONAL REGULATOR YQJI"/>
    <property type="match status" value="1"/>
</dbReference>